<dbReference type="GO" id="GO:0031201">
    <property type="term" value="C:SNARE complex"/>
    <property type="evidence" value="ECO:0007669"/>
    <property type="project" value="EnsemblFungi"/>
</dbReference>
<dbReference type="Proteomes" id="UP000006310">
    <property type="component" value="Chromosome 3"/>
</dbReference>
<dbReference type="PANTHER" id="PTHR15959:SF0">
    <property type="entry name" value="SYNTAXIN-18"/>
    <property type="match status" value="1"/>
</dbReference>
<dbReference type="PANTHER" id="PTHR15959">
    <property type="entry name" value="SYNTAXIN-18"/>
    <property type="match status" value="1"/>
</dbReference>
<dbReference type="PROSITE" id="PS50192">
    <property type="entry name" value="T_SNARE"/>
    <property type="match status" value="1"/>
</dbReference>
<evidence type="ECO:0000313" key="12">
    <source>
        <dbReference type="EMBL" id="CCK69739.1"/>
    </source>
</evidence>
<dbReference type="GeneID" id="34525419"/>
<evidence type="ECO:0000259" key="11">
    <source>
        <dbReference type="PROSITE" id="PS50192"/>
    </source>
</evidence>
<dbReference type="EMBL" id="HE978316">
    <property type="protein sequence ID" value="CCK69739.1"/>
    <property type="molecule type" value="Genomic_DNA"/>
</dbReference>
<dbReference type="AlphaFoldDB" id="J7S595"/>
<organism evidence="12 13">
    <name type="scientific">Huiozyma naganishii (strain ATCC MYA-139 / BCRC 22969 / CBS 8797 / KCTC 17520 / NBRC 10181 / NCYC 3082 / Yp74L-3)</name>
    <name type="common">Yeast</name>
    <name type="synonym">Kazachstania naganishii</name>
    <dbReference type="NCBI Taxonomy" id="1071383"/>
    <lineage>
        <taxon>Eukaryota</taxon>
        <taxon>Fungi</taxon>
        <taxon>Dikarya</taxon>
        <taxon>Ascomycota</taxon>
        <taxon>Saccharomycotina</taxon>
        <taxon>Saccharomycetes</taxon>
        <taxon>Saccharomycetales</taxon>
        <taxon>Saccharomycetaceae</taxon>
        <taxon>Huiozyma</taxon>
    </lineage>
</organism>
<keyword evidence="5" id="KW-0653">Protein transport</keyword>
<dbReference type="STRING" id="1071383.J7S595"/>
<dbReference type="GO" id="GO:0016320">
    <property type="term" value="P:endoplasmic reticulum membrane fusion"/>
    <property type="evidence" value="ECO:0007669"/>
    <property type="project" value="EnsemblFungi"/>
</dbReference>
<evidence type="ECO:0000256" key="10">
    <source>
        <dbReference type="SAM" id="Phobius"/>
    </source>
</evidence>
<keyword evidence="4 10" id="KW-0812">Transmembrane</keyword>
<sequence length="319" mass="36348">MRDLTRVFQAAAGGIGGVSAGVVSSKKPEAEGDTFVKECEVLFRLIRELLRVLREVAPEYRGPSGGPDVDVDVQDRFDTEFTLQFQQYCQKYKQLERYELGRQELVARQAQGKRAKNTASVLHNDMRNRFRLGVLSCLNLSIGTVSKRFTSMQQDRLRQQRTFQQLEFAPSEGAVLEQDAEDHGSAVSISQSSQTETVQDEVRLYEETMSKLTQEQLQILATEHEELLHAKDEQLENVERINKTILDIVSLQNELSTHLQTQSQNITAMLDNQDEVELNIDRGNKQLRKAQRSASYSAKMITWMAILMAIMILFVDFIN</sequence>
<evidence type="ECO:0000256" key="2">
    <source>
        <dbReference type="ARBA" id="ARBA00009063"/>
    </source>
</evidence>
<evidence type="ECO:0000256" key="4">
    <source>
        <dbReference type="ARBA" id="ARBA00022692"/>
    </source>
</evidence>
<keyword evidence="7 9" id="KW-0175">Coiled coil</keyword>
<evidence type="ECO:0000256" key="6">
    <source>
        <dbReference type="ARBA" id="ARBA00022989"/>
    </source>
</evidence>
<comment type="similarity">
    <text evidence="2">Belongs to the syntaxin family.</text>
</comment>
<feature type="transmembrane region" description="Helical" evidence="10">
    <location>
        <begin position="300"/>
        <end position="318"/>
    </location>
</feature>
<dbReference type="OMA" id="YRIRTHI"/>
<feature type="coiled-coil region" evidence="9">
    <location>
        <begin position="195"/>
        <end position="241"/>
    </location>
</feature>
<dbReference type="SMART" id="SM00397">
    <property type="entry name" value="t_SNARE"/>
    <property type="match status" value="1"/>
</dbReference>
<dbReference type="CDD" id="cd15850">
    <property type="entry name" value="SNARE_syntaxin18"/>
    <property type="match status" value="1"/>
</dbReference>
<keyword evidence="3" id="KW-0813">Transport</keyword>
<dbReference type="Gene3D" id="1.20.5.110">
    <property type="match status" value="1"/>
</dbReference>
<dbReference type="GO" id="GO:0015031">
    <property type="term" value="P:protein transport"/>
    <property type="evidence" value="ECO:0007669"/>
    <property type="project" value="UniProtKB-KW"/>
</dbReference>
<comment type="subcellular location">
    <subcellularLocation>
        <location evidence="1">Membrane</location>
        <topology evidence="1">Single-pass type IV membrane protein</topology>
    </subcellularLocation>
</comment>
<dbReference type="KEGG" id="kng:KNAG_0C06460"/>
<feature type="domain" description="T-SNARE coiled-coil homology" evidence="11">
    <location>
        <begin position="228"/>
        <end position="290"/>
    </location>
</feature>
<evidence type="ECO:0000256" key="5">
    <source>
        <dbReference type="ARBA" id="ARBA00022927"/>
    </source>
</evidence>
<dbReference type="GO" id="GO:0006890">
    <property type="term" value="P:retrograde vesicle-mediated transport, Golgi to endoplasmic reticulum"/>
    <property type="evidence" value="ECO:0007669"/>
    <property type="project" value="EnsemblFungi"/>
</dbReference>
<dbReference type="GO" id="GO:0005783">
    <property type="term" value="C:endoplasmic reticulum"/>
    <property type="evidence" value="ECO:0007669"/>
    <property type="project" value="EnsemblFungi"/>
</dbReference>
<proteinExistence type="inferred from homology"/>
<evidence type="ECO:0000256" key="1">
    <source>
        <dbReference type="ARBA" id="ARBA00004211"/>
    </source>
</evidence>
<gene>
    <name evidence="12" type="primary">KNAG0C06460</name>
    <name evidence="12" type="ordered locus">KNAG_0C06460</name>
</gene>
<dbReference type="HOGENOM" id="CLU_069210_1_0_1"/>
<dbReference type="OrthoDB" id="342981at2759"/>
<dbReference type="InterPro" id="IPR000727">
    <property type="entry name" value="T_SNARE_dom"/>
</dbReference>
<keyword evidence="6 10" id="KW-1133">Transmembrane helix</keyword>
<dbReference type="eggNOG" id="KOG3894">
    <property type="taxonomic scope" value="Eukaryota"/>
</dbReference>
<evidence type="ECO:0000313" key="13">
    <source>
        <dbReference type="Proteomes" id="UP000006310"/>
    </source>
</evidence>
<reference evidence="12 13" key="1">
    <citation type="journal article" date="2011" name="Proc. Natl. Acad. Sci. U.S.A.">
        <title>Evolutionary erosion of yeast sex chromosomes by mating-type switching accidents.</title>
        <authorList>
            <person name="Gordon J.L."/>
            <person name="Armisen D."/>
            <person name="Proux-Wera E."/>
            <person name="Oheigeartaigh S.S."/>
            <person name="Byrne K.P."/>
            <person name="Wolfe K.H."/>
        </authorList>
    </citation>
    <scope>NUCLEOTIDE SEQUENCE [LARGE SCALE GENOMIC DNA]</scope>
    <source>
        <strain evidence="13">ATCC MYA-139 / BCRC 22969 / CBS 8797 / CCRC 22969 / KCTC 17520 / NBRC 10181 / NCYC 3082</strain>
    </source>
</reference>
<dbReference type="RefSeq" id="XP_022463985.1">
    <property type="nucleotide sequence ID" value="XM_022607383.1"/>
</dbReference>
<accession>J7S595</accession>
<protein>
    <recommendedName>
        <fullName evidence="11">t-SNARE coiled-coil homology domain-containing protein</fullName>
    </recommendedName>
</protein>
<evidence type="ECO:0000256" key="9">
    <source>
        <dbReference type="SAM" id="Coils"/>
    </source>
</evidence>
<name>J7S595_HUIN7</name>
<evidence type="ECO:0000256" key="8">
    <source>
        <dbReference type="ARBA" id="ARBA00023136"/>
    </source>
</evidence>
<dbReference type="SUPFAM" id="SSF58038">
    <property type="entry name" value="SNARE fusion complex"/>
    <property type="match status" value="1"/>
</dbReference>
<evidence type="ECO:0000256" key="3">
    <source>
        <dbReference type="ARBA" id="ARBA00022448"/>
    </source>
</evidence>
<evidence type="ECO:0000256" key="7">
    <source>
        <dbReference type="ARBA" id="ARBA00023054"/>
    </source>
</evidence>
<keyword evidence="8 10" id="KW-0472">Membrane</keyword>
<reference evidence="13" key="2">
    <citation type="submission" date="2012-08" db="EMBL/GenBank/DDBJ databases">
        <title>Genome sequence of Kazachstania naganishii.</title>
        <authorList>
            <person name="Gordon J.L."/>
            <person name="Armisen D."/>
            <person name="Proux-Wera E."/>
            <person name="OhEigeartaigh S.S."/>
            <person name="Byrne K.P."/>
            <person name="Wolfe K.H."/>
        </authorList>
    </citation>
    <scope>NUCLEOTIDE SEQUENCE [LARGE SCALE GENOMIC DNA]</scope>
    <source>
        <strain evidence="13">ATCC MYA-139 / BCRC 22969 / CBS 8797 / CCRC 22969 / KCTC 17520 / NBRC 10181 / NCYC 3082</strain>
    </source>
</reference>
<keyword evidence="13" id="KW-1185">Reference proteome</keyword>